<comment type="caution">
    <text evidence="4">The sequence shown here is derived from an EMBL/GenBank/DDBJ whole genome shotgun (WGS) entry which is preliminary data.</text>
</comment>
<dbReference type="PROSITE" id="PS51375">
    <property type="entry name" value="PPR"/>
    <property type="match status" value="4"/>
</dbReference>
<feature type="repeat" description="PPR" evidence="2">
    <location>
        <begin position="435"/>
        <end position="469"/>
    </location>
</feature>
<keyword evidence="1" id="KW-0677">Repeat</keyword>
<gene>
    <name evidence="4" type="ORF">COCNU_09G004070</name>
</gene>
<dbReference type="InterPro" id="IPR011990">
    <property type="entry name" value="TPR-like_helical_dom_sf"/>
</dbReference>
<evidence type="ECO:0000313" key="4">
    <source>
        <dbReference type="EMBL" id="KAG1360944.1"/>
    </source>
</evidence>
<dbReference type="GO" id="GO:0048731">
    <property type="term" value="P:system development"/>
    <property type="evidence" value="ECO:0007669"/>
    <property type="project" value="UniProtKB-ARBA"/>
</dbReference>
<dbReference type="FunFam" id="1.25.40.10:FF:000927">
    <property type="entry name" value="Pentatricopeptide repeat-containing protein"/>
    <property type="match status" value="1"/>
</dbReference>
<feature type="compositionally biased region" description="Low complexity" evidence="3">
    <location>
        <begin position="46"/>
        <end position="60"/>
    </location>
</feature>
<evidence type="ECO:0000256" key="3">
    <source>
        <dbReference type="SAM" id="MobiDB-lite"/>
    </source>
</evidence>
<dbReference type="OrthoDB" id="185373at2759"/>
<dbReference type="AlphaFoldDB" id="A0A8K0IKB7"/>
<dbReference type="EMBL" id="CM017880">
    <property type="protein sequence ID" value="KAG1360944.1"/>
    <property type="molecule type" value="Genomic_DNA"/>
</dbReference>
<feature type="repeat" description="PPR" evidence="2">
    <location>
        <begin position="238"/>
        <end position="272"/>
    </location>
</feature>
<evidence type="ECO:0000256" key="1">
    <source>
        <dbReference type="ARBA" id="ARBA00022737"/>
    </source>
</evidence>
<dbReference type="FunFam" id="1.25.40.10:FF:000804">
    <property type="entry name" value="Pentatricopeptide repeat-containing protein, chloroplastic"/>
    <property type="match status" value="1"/>
</dbReference>
<evidence type="ECO:0000313" key="5">
    <source>
        <dbReference type="Proteomes" id="UP000797356"/>
    </source>
</evidence>
<proteinExistence type="predicted"/>
<sequence length="640" mass="70767">MAVKPKPARPSSRYLDRLLLSLRSKKRLPTRIWPDNDHSLHRRPEPSSSSSSSSDVAAADSTDDPPPPLKLSHPLLRALESSAVNTPQFSRALAQLLVSGLARHPLAAGRAIKAVCSHPSSLPFAVSLFSAVDGPDAFLSNTIIRSYLSSGRPEGALSFLRHHATPSVVPPNHFTFPLLAKLFAELGLASEARSAHALIAKLGFEADLFIRNSLIFMYSSFGDVDAAKRLFDSDFESDLVTWNSMVDGYVKNGMVTPARQLFDEMPERDVVSWNVMIAGHAGAGDMNAAKQLFLSMPERDVVSWNSMIDGYARTGEVGVAREYFDALPDKNLVSWNILLVLYTRTKDYEECLKLFDGMLAVGDVKPNEATFVSVLTACANLGQLERGQWVHSLIKDCHIKIELDVLLSTVLLTMYAKCGVMELARQVFDSMEARSVVSWNSMIVGYGLHGHGEKALEMFIEMEKRGPRPNEATFVCILSACAHGGMVLEGWQCFDRMIRCYGVEPKVEHFGCMMDLLSRAGLLKDSEDLAKRMPAEHTPALWGALMAAARTHCDWELGQSVGRKLIEIHPRDVGPYVLLSNIYAARGRWDDAEKVRDMMKENGLEKAAGFSLVSVNKSDSDEFVEENILARKKSMVYSVE</sequence>
<name>A0A8K0IKB7_COCNU</name>
<dbReference type="PANTHER" id="PTHR47926:SF485">
    <property type="entry name" value="REPEAT-LIKE SUPERFAMILY PROTEIN, PUTATIVE-RELATED"/>
    <property type="match status" value="1"/>
</dbReference>
<evidence type="ECO:0000256" key="2">
    <source>
        <dbReference type="PROSITE-ProRule" id="PRU00708"/>
    </source>
</evidence>
<organism evidence="4 5">
    <name type="scientific">Cocos nucifera</name>
    <name type="common">Coconut palm</name>
    <dbReference type="NCBI Taxonomy" id="13894"/>
    <lineage>
        <taxon>Eukaryota</taxon>
        <taxon>Viridiplantae</taxon>
        <taxon>Streptophyta</taxon>
        <taxon>Embryophyta</taxon>
        <taxon>Tracheophyta</taxon>
        <taxon>Spermatophyta</taxon>
        <taxon>Magnoliopsida</taxon>
        <taxon>Liliopsida</taxon>
        <taxon>Arecaceae</taxon>
        <taxon>Arecoideae</taxon>
        <taxon>Cocoseae</taxon>
        <taxon>Attaleinae</taxon>
        <taxon>Cocos</taxon>
    </lineage>
</organism>
<dbReference type="InterPro" id="IPR002885">
    <property type="entry name" value="PPR_rpt"/>
</dbReference>
<dbReference type="InterPro" id="IPR046848">
    <property type="entry name" value="E_motif"/>
</dbReference>
<reference evidence="4" key="1">
    <citation type="journal article" date="2017" name="Gigascience">
        <title>The genome draft of coconut (Cocos nucifera).</title>
        <authorList>
            <person name="Xiao Y."/>
            <person name="Xu P."/>
            <person name="Fan H."/>
            <person name="Baudouin L."/>
            <person name="Xia W."/>
            <person name="Bocs S."/>
            <person name="Xu J."/>
            <person name="Li Q."/>
            <person name="Guo A."/>
            <person name="Zhou L."/>
            <person name="Li J."/>
            <person name="Wu Y."/>
            <person name="Ma Z."/>
            <person name="Armero A."/>
            <person name="Issali A.E."/>
            <person name="Liu N."/>
            <person name="Peng M."/>
            <person name="Yang Y."/>
        </authorList>
    </citation>
    <scope>NUCLEOTIDE SEQUENCE</scope>
    <source>
        <tissue evidence="4">Spear leaf of Hainan Tall coconut</tissue>
    </source>
</reference>
<dbReference type="GO" id="GO:0003723">
    <property type="term" value="F:RNA binding"/>
    <property type="evidence" value="ECO:0007669"/>
    <property type="project" value="InterPro"/>
</dbReference>
<dbReference type="GO" id="GO:0009451">
    <property type="term" value="P:RNA modification"/>
    <property type="evidence" value="ECO:0007669"/>
    <property type="project" value="InterPro"/>
</dbReference>
<dbReference type="Pfam" id="PF01535">
    <property type="entry name" value="PPR"/>
    <property type="match status" value="6"/>
</dbReference>
<dbReference type="Pfam" id="PF13041">
    <property type="entry name" value="PPR_2"/>
    <property type="match status" value="2"/>
</dbReference>
<feature type="repeat" description="PPR" evidence="2">
    <location>
        <begin position="572"/>
        <end position="606"/>
    </location>
</feature>
<dbReference type="Proteomes" id="UP000797356">
    <property type="component" value="Chromosome 9"/>
</dbReference>
<dbReference type="SUPFAM" id="SSF48452">
    <property type="entry name" value="TPR-like"/>
    <property type="match status" value="1"/>
</dbReference>
<accession>A0A8K0IKB7</accession>
<dbReference type="Gene3D" id="1.25.40.10">
    <property type="entry name" value="Tetratricopeptide repeat domain"/>
    <property type="match status" value="5"/>
</dbReference>
<dbReference type="NCBIfam" id="TIGR00756">
    <property type="entry name" value="PPR"/>
    <property type="match status" value="6"/>
</dbReference>
<keyword evidence="5" id="KW-1185">Reference proteome</keyword>
<dbReference type="FunFam" id="1.25.40.10:FF:000125">
    <property type="entry name" value="Pentatricopeptide repeat-containing protein"/>
    <property type="match status" value="1"/>
</dbReference>
<feature type="region of interest" description="Disordered" evidence="3">
    <location>
        <begin position="31"/>
        <end position="72"/>
    </location>
</feature>
<feature type="compositionally biased region" description="Basic and acidic residues" evidence="3">
    <location>
        <begin position="34"/>
        <end position="45"/>
    </location>
</feature>
<dbReference type="InterPro" id="IPR046960">
    <property type="entry name" value="PPR_At4g14850-like_plant"/>
</dbReference>
<feature type="repeat" description="PPR" evidence="2">
    <location>
        <begin position="300"/>
        <end position="334"/>
    </location>
</feature>
<protein>
    <submittedName>
        <fullName evidence="4">Pentatricopeptide repeat-containing protein</fullName>
    </submittedName>
</protein>
<reference evidence="4" key="2">
    <citation type="submission" date="2019-07" db="EMBL/GenBank/DDBJ databases">
        <authorList>
            <person name="Yang Y."/>
            <person name="Bocs S."/>
            <person name="Baudouin L."/>
        </authorList>
    </citation>
    <scope>NUCLEOTIDE SEQUENCE</scope>
    <source>
        <tissue evidence="4">Spear leaf of Hainan Tall coconut</tissue>
    </source>
</reference>
<dbReference type="Pfam" id="PF20431">
    <property type="entry name" value="E_motif"/>
    <property type="match status" value="1"/>
</dbReference>
<dbReference type="PANTHER" id="PTHR47926">
    <property type="entry name" value="PENTATRICOPEPTIDE REPEAT-CONTAINING PROTEIN"/>
    <property type="match status" value="1"/>
</dbReference>